<protein>
    <submittedName>
        <fullName evidence="2">Uncharacterized protein</fullName>
    </submittedName>
</protein>
<comment type="caution">
    <text evidence="2">The sequence shown here is derived from an EMBL/GenBank/DDBJ whole genome shotgun (WGS) entry which is preliminary data.</text>
</comment>
<feature type="compositionally biased region" description="Polar residues" evidence="1">
    <location>
        <begin position="86"/>
        <end position="103"/>
    </location>
</feature>
<feature type="compositionally biased region" description="Low complexity" evidence="1">
    <location>
        <begin position="127"/>
        <end position="145"/>
    </location>
</feature>
<evidence type="ECO:0000313" key="2">
    <source>
        <dbReference type="EMBL" id="KAK0706311.1"/>
    </source>
</evidence>
<keyword evidence="3" id="KW-1185">Reference proteome</keyword>
<accession>A0AA40DM49</accession>
<sequence>MSSSASGTKALSQVLKDAFEDGWLKHYDNLDEDYTSTVFVRKNQKQFDLVPCRALPSEYVEDYKFGKGITSDDVHSYWYLVKHTSSAPGSVKSSPGSTTSNLPATVHVGREQQRKESLPRPQTISPAKSDGSSGQSDSASSADKSSTTHMSTLTASSVTSLGGSEPHPPPNKLFLIHSQVTFNKVPVHYYVGYDEHGRCLLVKMPTDEVEACSLLDEVKPNMTFAVLRDRKKLLEWMQAGCSEMAWNEVVGHLNSALTDHFKFSMLTLKEALDILNTARAADKRASSPGK</sequence>
<dbReference type="EMBL" id="JAUIRO010000007">
    <property type="protein sequence ID" value="KAK0706311.1"/>
    <property type="molecule type" value="Genomic_DNA"/>
</dbReference>
<proteinExistence type="predicted"/>
<feature type="region of interest" description="Disordered" evidence="1">
    <location>
        <begin position="86"/>
        <end position="172"/>
    </location>
</feature>
<gene>
    <name evidence="2" type="ORF">B0T26DRAFT_680014</name>
</gene>
<evidence type="ECO:0000256" key="1">
    <source>
        <dbReference type="SAM" id="MobiDB-lite"/>
    </source>
</evidence>
<dbReference type="AlphaFoldDB" id="A0AA40DM49"/>
<name>A0AA40DM49_9PEZI</name>
<feature type="compositionally biased region" description="Polar residues" evidence="1">
    <location>
        <begin position="147"/>
        <end position="162"/>
    </location>
</feature>
<organism evidence="2 3">
    <name type="scientific">Lasiosphaeria miniovina</name>
    <dbReference type="NCBI Taxonomy" id="1954250"/>
    <lineage>
        <taxon>Eukaryota</taxon>
        <taxon>Fungi</taxon>
        <taxon>Dikarya</taxon>
        <taxon>Ascomycota</taxon>
        <taxon>Pezizomycotina</taxon>
        <taxon>Sordariomycetes</taxon>
        <taxon>Sordariomycetidae</taxon>
        <taxon>Sordariales</taxon>
        <taxon>Lasiosphaeriaceae</taxon>
        <taxon>Lasiosphaeria</taxon>
    </lineage>
</organism>
<evidence type="ECO:0000313" key="3">
    <source>
        <dbReference type="Proteomes" id="UP001172101"/>
    </source>
</evidence>
<dbReference type="GeneID" id="85323706"/>
<dbReference type="RefSeq" id="XP_060291405.1">
    <property type="nucleotide sequence ID" value="XM_060440436.1"/>
</dbReference>
<reference evidence="2" key="1">
    <citation type="submission" date="2023-06" db="EMBL/GenBank/DDBJ databases">
        <title>Genome-scale phylogeny and comparative genomics of the fungal order Sordariales.</title>
        <authorList>
            <consortium name="Lawrence Berkeley National Laboratory"/>
            <person name="Hensen N."/>
            <person name="Bonometti L."/>
            <person name="Westerberg I."/>
            <person name="Brannstrom I.O."/>
            <person name="Guillou S."/>
            <person name="Cros-Aarteil S."/>
            <person name="Calhoun S."/>
            <person name="Haridas S."/>
            <person name="Kuo A."/>
            <person name="Mondo S."/>
            <person name="Pangilinan J."/>
            <person name="Riley R."/>
            <person name="LaButti K."/>
            <person name="Andreopoulos B."/>
            <person name="Lipzen A."/>
            <person name="Chen C."/>
            <person name="Yanf M."/>
            <person name="Daum C."/>
            <person name="Ng V."/>
            <person name="Clum A."/>
            <person name="Steindorff A."/>
            <person name="Ohm R."/>
            <person name="Martin F."/>
            <person name="Silar P."/>
            <person name="Natvig D."/>
            <person name="Lalanne C."/>
            <person name="Gautier V."/>
            <person name="Ament-velasquez S.L."/>
            <person name="Kruys A."/>
            <person name="Hutchinson M.I."/>
            <person name="Powell A.J."/>
            <person name="Barry K."/>
            <person name="Miller A.N."/>
            <person name="Grigoriev I.V."/>
            <person name="Debuchy R."/>
            <person name="Gladieux P."/>
            <person name="Thoren M.H."/>
            <person name="Johannesson H."/>
        </authorList>
    </citation>
    <scope>NUCLEOTIDE SEQUENCE</scope>
    <source>
        <strain evidence="2">SMH2392-1A</strain>
    </source>
</reference>
<dbReference type="Proteomes" id="UP001172101">
    <property type="component" value="Unassembled WGS sequence"/>
</dbReference>
<feature type="compositionally biased region" description="Basic and acidic residues" evidence="1">
    <location>
        <begin position="108"/>
        <end position="118"/>
    </location>
</feature>